<dbReference type="OrthoDB" id="444255at2759"/>
<gene>
    <name evidence="1" type="ORF">E2C01_061329</name>
</gene>
<dbReference type="AlphaFoldDB" id="A0A5B7HER7"/>
<evidence type="ECO:0000313" key="2">
    <source>
        <dbReference type="Proteomes" id="UP000324222"/>
    </source>
</evidence>
<name>A0A5B7HER7_PORTR</name>
<dbReference type="Proteomes" id="UP000324222">
    <property type="component" value="Unassembled WGS sequence"/>
</dbReference>
<sequence>MVPHTTRYRTVPVVVAVSSNDAGLTARKFEHVKVLRVGVSTPNAVKWTRILKLVRTKYVLVGRHIISFSPFSDLQRLIRVFRMTPYVVFVSAATRSEQGNWKVACYQSRLELFGLTLKEGYASSVFECMYCDAVGGPFLTTLATLKETPLDTRLPDEVFFSDWFMRVHAGGKMGVLCPDVLFFTSESHNNPWKKSDPWATIAIKWGLTDIHLPDHMEHHFSCLAARIDCASLKRHHLAAPSCCLAQLGSLLNDMILALESVHIKVHLTNVTVVDGIKGGLQPWVDDVHLAVTNTTDDLTLLLTLLKSRGFTVNYDKVSSKYHVQAFSHNVVIHPCSVDLESDLPPTLKGVATRLTIGSTTFPAPPNPGLYARGLLGPGSLLHRPLGEDWPQCHVPGHHACLNHLPVDGTVIRQKIRSL</sequence>
<dbReference type="PANTHER" id="PTHR13627:SF34">
    <property type="entry name" value="RIBITOL-5-PHOSPHATE TRANSFERASE"/>
    <property type="match status" value="1"/>
</dbReference>
<comment type="caution">
    <text evidence="1">The sequence shown here is derived from an EMBL/GenBank/DDBJ whole genome shotgun (WGS) entry which is preliminary data.</text>
</comment>
<evidence type="ECO:0000313" key="1">
    <source>
        <dbReference type="EMBL" id="MPC67164.1"/>
    </source>
</evidence>
<organism evidence="1 2">
    <name type="scientific">Portunus trituberculatus</name>
    <name type="common">Swimming crab</name>
    <name type="synonym">Neptunus trituberculatus</name>
    <dbReference type="NCBI Taxonomy" id="210409"/>
    <lineage>
        <taxon>Eukaryota</taxon>
        <taxon>Metazoa</taxon>
        <taxon>Ecdysozoa</taxon>
        <taxon>Arthropoda</taxon>
        <taxon>Crustacea</taxon>
        <taxon>Multicrustacea</taxon>
        <taxon>Malacostraca</taxon>
        <taxon>Eumalacostraca</taxon>
        <taxon>Eucarida</taxon>
        <taxon>Decapoda</taxon>
        <taxon>Pleocyemata</taxon>
        <taxon>Brachyura</taxon>
        <taxon>Eubrachyura</taxon>
        <taxon>Portunoidea</taxon>
        <taxon>Portunidae</taxon>
        <taxon>Portuninae</taxon>
        <taxon>Portunus</taxon>
    </lineage>
</organism>
<protein>
    <submittedName>
        <fullName evidence="1">Uncharacterized protein</fullName>
    </submittedName>
</protein>
<reference evidence="1 2" key="1">
    <citation type="submission" date="2019-05" db="EMBL/GenBank/DDBJ databases">
        <title>Another draft genome of Portunus trituberculatus and its Hox gene families provides insights of decapod evolution.</title>
        <authorList>
            <person name="Jeong J.-H."/>
            <person name="Song I."/>
            <person name="Kim S."/>
            <person name="Choi T."/>
            <person name="Kim D."/>
            <person name="Ryu S."/>
            <person name="Kim W."/>
        </authorList>
    </citation>
    <scope>NUCLEOTIDE SEQUENCE [LARGE SCALE GENOMIC DNA]</scope>
    <source>
        <tissue evidence="1">Muscle</tissue>
    </source>
</reference>
<keyword evidence="2" id="KW-1185">Reference proteome</keyword>
<dbReference type="EMBL" id="VSRR010025831">
    <property type="protein sequence ID" value="MPC67164.1"/>
    <property type="molecule type" value="Genomic_DNA"/>
</dbReference>
<proteinExistence type="predicted"/>
<accession>A0A5B7HER7</accession>
<dbReference type="InterPro" id="IPR052613">
    <property type="entry name" value="LicD_transferase"/>
</dbReference>
<dbReference type="PANTHER" id="PTHR13627">
    <property type="entry name" value="FUKUTIN RELATED PROTEIN"/>
    <property type="match status" value="1"/>
</dbReference>